<comment type="caution">
    <text evidence="2">The sequence shown here is derived from an EMBL/GenBank/DDBJ whole genome shotgun (WGS) entry which is preliminary data.</text>
</comment>
<feature type="compositionally biased region" description="Gly residues" evidence="1">
    <location>
        <begin position="24"/>
        <end position="41"/>
    </location>
</feature>
<evidence type="ECO:0000313" key="2">
    <source>
        <dbReference type="EMBL" id="GGW94406.1"/>
    </source>
</evidence>
<organism evidence="2 3">
    <name type="scientific">Streptomyces lomondensis</name>
    <dbReference type="NCBI Taxonomy" id="68229"/>
    <lineage>
        <taxon>Bacteria</taxon>
        <taxon>Bacillati</taxon>
        <taxon>Actinomycetota</taxon>
        <taxon>Actinomycetes</taxon>
        <taxon>Kitasatosporales</taxon>
        <taxon>Streptomycetaceae</taxon>
        <taxon>Streptomyces</taxon>
    </lineage>
</organism>
<proteinExistence type="predicted"/>
<accession>A0ABQ2X2E2</accession>
<dbReference type="Proteomes" id="UP000617743">
    <property type="component" value="Unassembled WGS sequence"/>
</dbReference>
<evidence type="ECO:0000256" key="1">
    <source>
        <dbReference type="SAM" id="MobiDB-lite"/>
    </source>
</evidence>
<name>A0ABQ2X2E2_9ACTN</name>
<protein>
    <submittedName>
        <fullName evidence="2">Uncharacterized protein</fullName>
    </submittedName>
</protein>
<feature type="region of interest" description="Disordered" evidence="1">
    <location>
        <begin position="1"/>
        <end position="60"/>
    </location>
</feature>
<keyword evidence="3" id="KW-1185">Reference proteome</keyword>
<gene>
    <name evidence="2" type="ORF">GCM10010383_24940</name>
</gene>
<dbReference type="EMBL" id="BMWC01000003">
    <property type="protein sequence ID" value="GGW94406.1"/>
    <property type="molecule type" value="Genomic_DNA"/>
</dbReference>
<sequence length="60" mass="5969">MEAAADPVGVGAQLRRQGRPDLELGGGQDGAESELGGGAGRAGEEEGLGLVGVRPVSRVR</sequence>
<reference evidence="3" key="1">
    <citation type="journal article" date="2019" name="Int. J. Syst. Evol. Microbiol.">
        <title>The Global Catalogue of Microorganisms (GCM) 10K type strain sequencing project: providing services to taxonomists for standard genome sequencing and annotation.</title>
        <authorList>
            <consortium name="The Broad Institute Genomics Platform"/>
            <consortium name="The Broad Institute Genome Sequencing Center for Infectious Disease"/>
            <person name="Wu L."/>
            <person name="Ma J."/>
        </authorList>
    </citation>
    <scope>NUCLEOTIDE SEQUENCE [LARGE SCALE GENOMIC DNA]</scope>
    <source>
        <strain evidence="3">JCM 4866</strain>
    </source>
</reference>
<evidence type="ECO:0000313" key="3">
    <source>
        <dbReference type="Proteomes" id="UP000617743"/>
    </source>
</evidence>